<organism evidence="1">
    <name type="scientific">Penicillium chrysogenum</name>
    <name type="common">Penicillium notatum</name>
    <dbReference type="NCBI Taxonomy" id="5076"/>
    <lineage>
        <taxon>Eukaryota</taxon>
        <taxon>Fungi</taxon>
        <taxon>Dikarya</taxon>
        <taxon>Ascomycota</taxon>
        <taxon>Pezizomycotina</taxon>
        <taxon>Eurotiomycetes</taxon>
        <taxon>Eurotiomycetidae</taxon>
        <taxon>Eurotiales</taxon>
        <taxon>Aspergillaceae</taxon>
        <taxon>Penicillium</taxon>
        <taxon>Penicillium chrysogenum species complex</taxon>
    </lineage>
</organism>
<dbReference type="AlphaFoldDB" id="A0A167XKM5"/>
<dbReference type="Proteomes" id="UP000076449">
    <property type="component" value="Chromosome I"/>
</dbReference>
<gene>
    <name evidence="1" type="ORF">EN45_030960</name>
</gene>
<dbReference type="EMBL" id="CM002798">
    <property type="protein sequence ID" value="KZN92929.1"/>
    <property type="molecule type" value="Genomic_DNA"/>
</dbReference>
<name>A0A167XKM5_PENCH</name>
<reference evidence="1" key="1">
    <citation type="journal article" date="2014" name="Genome Announc.">
        <title>Complete sequencing and chromosome-scale genome assembly of the industrial progenitor strain P2niaD18 from the penicillin producer Penicillium chrysogenum.</title>
        <authorList>
            <person name="Specht T."/>
            <person name="Dahlmann T.A."/>
            <person name="Zadra I."/>
            <person name="Kurnsteiner H."/>
            <person name="Kuck U."/>
        </authorList>
    </citation>
    <scope>NUCLEOTIDE SEQUENCE [LARGE SCALE GENOMIC DNA]</scope>
    <source>
        <strain evidence="1">P2niaD18</strain>
    </source>
</reference>
<proteinExistence type="predicted"/>
<accession>A0A167XKM5</accession>
<protein>
    <submittedName>
        <fullName evidence="1">Uncharacterized protein</fullName>
    </submittedName>
</protein>
<sequence length="101" mass="11230">MVSLLLAVEALHQAVGNSKQLERITSLDHAGLVDFRARFVEGDARVVRAMHEGLGPSLNTIRDTIAFTEGLLLVDHCINTLKDDVLKWEVQMIVNVMRPIP</sequence>
<evidence type="ECO:0000313" key="1">
    <source>
        <dbReference type="EMBL" id="KZN92929.1"/>
    </source>
</evidence>